<evidence type="ECO:0000313" key="1">
    <source>
        <dbReference type="EMBL" id="KAJ4000343.1"/>
    </source>
</evidence>
<proteinExistence type="predicted"/>
<keyword evidence="2" id="KW-1185">Reference proteome</keyword>
<gene>
    <name evidence="1" type="ORF">F5050DRAFT_1709053</name>
</gene>
<organism evidence="1 2">
    <name type="scientific">Lentinula boryana</name>
    <dbReference type="NCBI Taxonomy" id="40481"/>
    <lineage>
        <taxon>Eukaryota</taxon>
        <taxon>Fungi</taxon>
        <taxon>Dikarya</taxon>
        <taxon>Basidiomycota</taxon>
        <taxon>Agaricomycotina</taxon>
        <taxon>Agaricomycetes</taxon>
        <taxon>Agaricomycetidae</taxon>
        <taxon>Agaricales</taxon>
        <taxon>Marasmiineae</taxon>
        <taxon>Omphalotaceae</taxon>
        <taxon>Lentinula</taxon>
    </lineage>
</organism>
<sequence>MSKTSNGRPKPKANPGRADVELARRGSEGLGISLEANLPADAALTTKGANECVGVLDPAVMPFGVITLGDVMEELISEEINYEFDEEGAHVHRLLRVLDRKHLLLPEILQLQSR</sequence>
<accession>A0ABQ8QPM1</accession>
<dbReference type="EMBL" id="MU790523">
    <property type="protein sequence ID" value="KAJ4000343.1"/>
    <property type="molecule type" value="Genomic_DNA"/>
</dbReference>
<protein>
    <recommendedName>
        <fullName evidence="3">CBS domain-containing protein</fullName>
    </recommendedName>
</protein>
<name>A0ABQ8QPM1_9AGAR</name>
<dbReference type="Proteomes" id="UP001163828">
    <property type="component" value="Unassembled WGS sequence"/>
</dbReference>
<evidence type="ECO:0000313" key="2">
    <source>
        <dbReference type="Proteomes" id="UP001163828"/>
    </source>
</evidence>
<reference evidence="1" key="1">
    <citation type="submission" date="2022-08" db="EMBL/GenBank/DDBJ databases">
        <authorList>
            <consortium name="DOE Joint Genome Institute"/>
            <person name="Min B."/>
            <person name="Riley R."/>
            <person name="Sierra-Patev S."/>
            <person name="Naranjo-Ortiz M."/>
            <person name="Looney B."/>
            <person name="Konkel Z."/>
            <person name="Slot J.C."/>
            <person name="Sakamoto Y."/>
            <person name="Steenwyk J.L."/>
            <person name="Rokas A."/>
            <person name="Carro J."/>
            <person name="Camarero S."/>
            <person name="Ferreira P."/>
            <person name="Molpeceres G."/>
            <person name="Ruiz-Duenas F.J."/>
            <person name="Serrano A."/>
            <person name="Henrissat B."/>
            <person name="Drula E."/>
            <person name="Hughes K.W."/>
            <person name="Mata J.L."/>
            <person name="Ishikawa N.K."/>
            <person name="Vargas-Isla R."/>
            <person name="Ushijima S."/>
            <person name="Smith C.A."/>
            <person name="Ahrendt S."/>
            <person name="Andreopoulos W."/>
            <person name="He G."/>
            <person name="Labutti K."/>
            <person name="Lipzen A."/>
            <person name="Ng V."/>
            <person name="Sandor L."/>
            <person name="Barry K."/>
            <person name="Martinez A.T."/>
            <person name="Xiao Y."/>
            <person name="Gibbons J.G."/>
            <person name="Terashima K."/>
            <person name="Hibbett D.S."/>
            <person name="Grigoriev I.V."/>
        </authorList>
    </citation>
    <scope>NUCLEOTIDE SEQUENCE</scope>
    <source>
        <strain evidence="1">TFB10827</strain>
    </source>
</reference>
<evidence type="ECO:0008006" key="3">
    <source>
        <dbReference type="Google" id="ProtNLM"/>
    </source>
</evidence>
<comment type="caution">
    <text evidence="1">The sequence shown here is derived from an EMBL/GenBank/DDBJ whole genome shotgun (WGS) entry which is preliminary data.</text>
</comment>